<protein>
    <submittedName>
        <fullName evidence="2">DUF262 domain-containing protein</fullName>
    </submittedName>
</protein>
<dbReference type="PANTHER" id="PTHR39639">
    <property type="entry name" value="CHROMOSOME 16, WHOLE GENOME SHOTGUN SEQUENCE"/>
    <property type="match status" value="1"/>
</dbReference>
<dbReference type="AlphaFoldDB" id="A0A6B4JJW7"/>
<evidence type="ECO:0000259" key="1">
    <source>
        <dbReference type="Pfam" id="PF03235"/>
    </source>
</evidence>
<name>A0A6B4JJW7_CLOBO</name>
<dbReference type="PANTHER" id="PTHR39639:SF1">
    <property type="entry name" value="DUF262 DOMAIN-CONTAINING PROTEIN"/>
    <property type="match status" value="1"/>
</dbReference>
<reference evidence="2 3" key="1">
    <citation type="submission" date="2019-04" db="EMBL/GenBank/DDBJ databases">
        <title>Genome sequencing of Clostridium botulinum Groups I-IV and Clostridium butyricum.</title>
        <authorList>
            <person name="Brunt J."/>
            <person name="Van Vliet A.H.M."/>
            <person name="Stringer S.C."/>
            <person name="Carter A.T."/>
            <person name="Peck M.W."/>
        </authorList>
    </citation>
    <scope>NUCLEOTIDE SEQUENCE [LARGE SCALE GENOMIC DNA]</scope>
    <source>
        <strain evidence="2 3">BL81</strain>
    </source>
</reference>
<accession>A0A6B4JJW7</accession>
<evidence type="ECO:0000313" key="3">
    <source>
        <dbReference type="Proteomes" id="UP000486903"/>
    </source>
</evidence>
<dbReference type="EMBL" id="SXFB01000001">
    <property type="protein sequence ID" value="NFV25033.1"/>
    <property type="molecule type" value="Genomic_DNA"/>
</dbReference>
<dbReference type="Proteomes" id="UP000486903">
    <property type="component" value="Unassembled WGS sequence"/>
</dbReference>
<dbReference type="RefSeq" id="WP_003374534.1">
    <property type="nucleotide sequence ID" value="NZ_JACBBA010000001.1"/>
</dbReference>
<sequence>MSLSNEIEEKAKEIKTDGYPMSIGELINLYKDGDLTVFPEYQRYFRWSISQKSDLIESLLLGIPIPPIFVSQDKDGKWDIVDGLQRISSIFEFVGILKNKDGIKYDSSVLIGTKFLPSLEGKKWESENEEESFTEAERRIIKRRKINIIIIDSINNPTAKYELFQRLNTNGAELTAQEIRNCLMIMIDKNFYSDIEKVCEDSRFKNVISLSERLLKEQYDKELVVRYIVAKNKNLDGVNSNEDIGKYLTDKILDIVADNNYSMKKDIDELNRTINLLDQALGSDSFKKSNPDKNNKFEGQFSLSSYESILVGISENIQYWESNQSLLMEKIKSVYKSIEYNNATARGKRPILRFKELINFSRKFFKNED</sequence>
<organism evidence="2 3">
    <name type="scientific">Clostridium botulinum</name>
    <dbReference type="NCBI Taxonomy" id="1491"/>
    <lineage>
        <taxon>Bacteria</taxon>
        <taxon>Bacillati</taxon>
        <taxon>Bacillota</taxon>
        <taxon>Clostridia</taxon>
        <taxon>Eubacteriales</taxon>
        <taxon>Clostridiaceae</taxon>
        <taxon>Clostridium</taxon>
    </lineage>
</organism>
<proteinExistence type="predicted"/>
<dbReference type="InterPro" id="IPR004919">
    <property type="entry name" value="GmrSD_N"/>
</dbReference>
<comment type="caution">
    <text evidence="2">The sequence shown here is derived from an EMBL/GenBank/DDBJ whole genome shotgun (WGS) entry which is preliminary data.</text>
</comment>
<feature type="domain" description="GmrSD restriction endonucleases N-terminal" evidence="1">
    <location>
        <begin position="23"/>
        <end position="184"/>
    </location>
</feature>
<dbReference type="Pfam" id="PF03235">
    <property type="entry name" value="GmrSD_N"/>
    <property type="match status" value="1"/>
</dbReference>
<evidence type="ECO:0000313" key="2">
    <source>
        <dbReference type="EMBL" id="NFV25033.1"/>
    </source>
</evidence>
<gene>
    <name evidence="2" type="ORF">FDG31_02440</name>
</gene>